<dbReference type="PROSITE" id="PS00397">
    <property type="entry name" value="RECOMBINASES_1"/>
    <property type="match status" value="1"/>
</dbReference>
<dbReference type="PANTHER" id="PTHR30461">
    <property type="entry name" value="DNA-INVERTASE FROM LAMBDOID PROPHAGE"/>
    <property type="match status" value="1"/>
</dbReference>
<dbReference type="Proteomes" id="UP000248662">
    <property type="component" value="Unassembled WGS sequence"/>
</dbReference>
<accession>A0A3F3MWP4</accession>
<feature type="active site" description="O-(5'-phospho-DNA)-serine intermediate" evidence="5 6">
    <location>
        <position position="11"/>
    </location>
</feature>
<evidence type="ECO:0000256" key="2">
    <source>
        <dbReference type="ARBA" id="ARBA00022908"/>
    </source>
</evidence>
<gene>
    <name evidence="8" type="ORF">DOL94_02185</name>
</gene>
<dbReference type="GO" id="GO:0000150">
    <property type="term" value="F:DNA strand exchange activity"/>
    <property type="evidence" value="ECO:0007669"/>
    <property type="project" value="InterPro"/>
</dbReference>
<dbReference type="Pfam" id="PF00239">
    <property type="entry name" value="Resolvase"/>
    <property type="match status" value="1"/>
</dbReference>
<dbReference type="InterPro" id="IPR006118">
    <property type="entry name" value="Recombinase_CS"/>
</dbReference>
<evidence type="ECO:0000256" key="5">
    <source>
        <dbReference type="PIRSR" id="PIRSR606118-50"/>
    </source>
</evidence>
<protein>
    <submittedName>
        <fullName evidence="8">Resolvase</fullName>
    </submittedName>
</protein>
<evidence type="ECO:0000256" key="1">
    <source>
        <dbReference type="ARBA" id="ARBA00009913"/>
    </source>
</evidence>
<proteinExistence type="inferred from homology"/>
<evidence type="ECO:0000256" key="3">
    <source>
        <dbReference type="ARBA" id="ARBA00023125"/>
    </source>
</evidence>
<organism evidence="8 9">
    <name type="scientific">Acinetobacter baumannii</name>
    <dbReference type="NCBI Taxonomy" id="470"/>
    <lineage>
        <taxon>Bacteria</taxon>
        <taxon>Pseudomonadati</taxon>
        <taxon>Pseudomonadota</taxon>
        <taxon>Gammaproteobacteria</taxon>
        <taxon>Moraxellales</taxon>
        <taxon>Moraxellaceae</taxon>
        <taxon>Acinetobacter</taxon>
        <taxon>Acinetobacter calcoaceticus/baumannii complex</taxon>
    </lineage>
</organism>
<dbReference type="InterPro" id="IPR050639">
    <property type="entry name" value="SSR_resolvase"/>
</dbReference>
<evidence type="ECO:0000259" key="7">
    <source>
        <dbReference type="PROSITE" id="PS51736"/>
    </source>
</evidence>
<dbReference type="PANTHER" id="PTHR30461:SF26">
    <property type="entry name" value="RESOLVASE HOMOLOG YNEB"/>
    <property type="match status" value="1"/>
</dbReference>
<keyword evidence="4" id="KW-0233">DNA recombination</keyword>
<evidence type="ECO:0000256" key="4">
    <source>
        <dbReference type="ARBA" id="ARBA00023172"/>
    </source>
</evidence>
<dbReference type="SMART" id="SM00857">
    <property type="entry name" value="Resolvase"/>
    <property type="match status" value="1"/>
</dbReference>
<reference evidence="8 9" key="1">
    <citation type="submission" date="2018-06" db="EMBL/GenBank/DDBJ databases">
        <title>Carbapenemase-producing Acinetobacter spp. from environmental sources in an hospital from French Polynesia.</title>
        <authorList>
            <person name="Bonnin R.A."/>
            <person name="Levy M."/>
            <person name="Cuzon G."/>
            <person name="Dortet L."/>
            <person name="Naas T."/>
        </authorList>
    </citation>
    <scope>NUCLEOTIDE SEQUENCE [LARGE SCALE GENOMIC DNA]</scope>
    <source>
        <strain evidence="8 9">R10</strain>
    </source>
</reference>
<dbReference type="InterPro" id="IPR036162">
    <property type="entry name" value="Resolvase-like_N_sf"/>
</dbReference>
<dbReference type="SUPFAM" id="SSF53041">
    <property type="entry name" value="Resolvase-like"/>
    <property type="match status" value="1"/>
</dbReference>
<dbReference type="Gene3D" id="3.40.50.1390">
    <property type="entry name" value="Resolvase, N-terminal catalytic domain"/>
    <property type="match status" value="1"/>
</dbReference>
<dbReference type="PROSITE" id="PS51736">
    <property type="entry name" value="RECOMBINASES_3"/>
    <property type="match status" value="1"/>
</dbReference>
<dbReference type="RefSeq" id="WP_111034252.1">
    <property type="nucleotide sequence ID" value="NZ_QKWF01000016.1"/>
</dbReference>
<keyword evidence="2" id="KW-0229">DNA integration</keyword>
<sequence>MPNQVGYIRVSSTEQNTERQLDGIHLDKIFTEKASGGSRERPQLIAMIEYLREGDTVHVHSIDRLARNTNDLNNLVNSLNDRGITIIFHKENLIFSHDIAQSAMNKLMFQMLAAFAEFERSMIRERQKEGIAKAKAKGLYKGRKRKVDYSEVQNAMRKERATFRSVARQFGVGVATVQRALKIDIKNGD</sequence>
<dbReference type="GO" id="GO:0003677">
    <property type="term" value="F:DNA binding"/>
    <property type="evidence" value="ECO:0007669"/>
    <property type="project" value="UniProtKB-KW"/>
</dbReference>
<evidence type="ECO:0000313" key="9">
    <source>
        <dbReference type="Proteomes" id="UP000248662"/>
    </source>
</evidence>
<dbReference type="CDD" id="cd03768">
    <property type="entry name" value="SR_ResInv"/>
    <property type="match status" value="1"/>
</dbReference>
<name>A0A3F3MWP4_ACIBA</name>
<keyword evidence="3" id="KW-0238">DNA-binding</keyword>
<comment type="caution">
    <text evidence="8">The sequence shown here is derived from an EMBL/GenBank/DDBJ whole genome shotgun (WGS) entry which is preliminary data.</text>
</comment>
<evidence type="ECO:0000313" key="8">
    <source>
        <dbReference type="EMBL" id="PZM18796.1"/>
    </source>
</evidence>
<comment type="similarity">
    <text evidence="1">Belongs to the site-specific recombinase resolvase family.</text>
</comment>
<dbReference type="EMBL" id="QKWF01000016">
    <property type="protein sequence ID" value="PZM18796.1"/>
    <property type="molecule type" value="Genomic_DNA"/>
</dbReference>
<dbReference type="AlphaFoldDB" id="A0A3F3MWP4"/>
<evidence type="ECO:0000256" key="6">
    <source>
        <dbReference type="PROSITE-ProRule" id="PRU10137"/>
    </source>
</evidence>
<dbReference type="InterPro" id="IPR006119">
    <property type="entry name" value="Resolv_N"/>
</dbReference>
<feature type="domain" description="Resolvase/invertase-type recombinase catalytic" evidence="7">
    <location>
        <begin position="3"/>
        <end position="138"/>
    </location>
</feature>
<dbReference type="GO" id="GO:0015074">
    <property type="term" value="P:DNA integration"/>
    <property type="evidence" value="ECO:0007669"/>
    <property type="project" value="UniProtKB-KW"/>
</dbReference>